<evidence type="ECO:0000259" key="4">
    <source>
        <dbReference type="Pfam" id="PF02776"/>
    </source>
</evidence>
<evidence type="ECO:0000256" key="2">
    <source>
        <dbReference type="ARBA" id="ARBA00023052"/>
    </source>
</evidence>
<evidence type="ECO:0000259" key="3">
    <source>
        <dbReference type="Pfam" id="PF02775"/>
    </source>
</evidence>
<dbReference type="EMBL" id="JAEPBG010000022">
    <property type="protein sequence ID" value="MBK4738540.1"/>
    <property type="molecule type" value="Genomic_DNA"/>
</dbReference>
<evidence type="ECO:0000256" key="1">
    <source>
        <dbReference type="ARBA" id="ARBA00007812"/>
    </source>
</evidence>
<dbReference type="GO" id="GO:0044281">
    <property type="term" value="P:small molecule metabolic process"/>
    <property type="evidence" value="ECO:0007669"/>
    <property type="project" value="UniProtKB-ARBA"/>
</dbReference>
<keyword evidence="2" id="KW-0786">Thiamine pyrophosphate</keyword>
<evidence type="ECO:0000313" key="6">
    <source>
        <dbReference type="Proteomes" id="UP000622890"/>
    </source>
</evidence>
<proteinExistence type="inferred from homology"/>
<accession>A0A934SXU9</accession>
<name>A0A934SXU9_9BURK</name>
<dbReference type="Gene3D" id="3.40.50.970">
    <property type="match status" value="2"/>
</dbReference>
<dbReference type="Proteomes" id="UP000622890">
    <property type="component" value="Unassembled WGS sequence"/>
</dbReference>
<gene>
    <name evidence="5" type="ORF">JJB74_28315</name>
</gene>
<dbReference type="InterPro" id="IPR000399">
    <property type="entry name" value="TPP-bd_CS"/>
</dbReference>
<dbReference type="SUPFAM" id="SSF52518">
    <property type="entry name" value="Thiamin diphosphate-binding fold (THDP-binding)"/>
    <property type="match status" value="2"/>
</dbReference>
<dbReference type="Pfam" id="PF02775">
    <property type="entry name" value="TPP_enzyme_C"/>
    <property type="match status" value="1"/>
</dbReference>
<dbReference type="GO" id="GO:0050660">
    <property type="term" value="F:flavin adenine dinucleotide binding"/>
    <property type="evidence" value="ECO:0007669"/>
    <property type="project" value="TreeGrafter"/>
</dbReference>
<feature type="domain" description="Thiamine pyrophosphate enzyme TPP-binding" evidence="3">
    <location>
        <begin position="376"/>
        <end position="511"/>
    </location>
</feature>
<dbReference type="RefSeq" id="WP_200597847.1">
    <property type="nucleotide sequence ID" value="NZ_JAEPBG010000022.1"/>
</dbReference>
<dbReference type="GO" id="GO:0003984">
    <property type="term" value="F:acetolactate synthase activity"/>
    <property type="evidence" value="ECO:0007669"/>
    <property type="project" value="TreeGrafter"/>
</dbReference>
<dbReference type="AlphaFoldDB" id="A0A934SXU9"/>
<feature type="domain" description="Thiamine pyrophosphate enzyme N-terminal TPP-binding" evidence="4">
    <location>
        <begin position="1"/>
        <end position="106"/>
    </location>
</feature>
<dbReference type="CDD" id="cd02002">
    <property type="entry name" value="TPP_BFDC"/>
    <property type="match status" value="1"/>
</dbReference>
<comment type="caution">
    <text evidence="5">The sequence shown here is derived from an EMBL/GenBank/DDBJ whole genome shotgun (WGS) entry which is preliminary data.</text>
</comment>
<dbReference type="InterPro" id="IPR029061">
    <property type="entry name" value="THDP-binding"/>
</dbReference>
<sequence>MNGAESLVRTLLANEINLCFANPGTSEMHFIAALDKVKGMRCVLGLFEGVVTGAADGYYRMTGKPASTLLHLAPGLANGLSNLHNARKARSGIVNIVGQHATYHLQYDAPLSGDIEGVAMPMSHWVRTATSSQTVATDGAAAVQVAHGTPGKIATLVLPADVSWGAAQESTPTVLHALPRELQADGLAAIAQALRGGKGTVLLLGGLALRGRALEWAGRIAAKVGCRLMSEGQNARLERGAGRVSLERLPYDVPGAIAALKGVGRVVLAGARMPVAFFAYPDQPSLLTPEACEVLSLAEPDQDIEQALEALAHELGAASASPAVCELRRPALPSGRVTPEGIAAVLGALMPEQAIVVDESISMGRGFFPPTSGAAPHDWMNSMGASLGYALPVAIGAALAAPERKVLALVGDGSAMYTLQALWTMARESLDVTIVILANRSYNILRSELAKVGAGTPGPTALSMLTLDTPNLDWVALAKGHGVAASRAHSLEELARALGRALTDHGPRLVELVI</sequence>
<protein>
    <submittedName>
        <fullName evidence="5">Acetolactate synthase large subunit</fullName>
    </submittedName>
</protein>
<organism evidence="5 6">
    <name type="scientific">Noviherbaspirillum pedocola</name>
    <dbReference type="NCBI Taxonomy" id="2801341"/>
    <lineage>
        <taxon>Bacteria</taxon>
        <taxon>Pseudomonadati</taxon>
        <taxon>Pseudomonadota</taxon>
        <taxon>Betaproteobacteria</taxon>
        <taxon>Burkholderiales</taxon>
        <taxon>Oxalobacteraceae</taxon>
        <taxon>Noviherbaspirillum</taxon>
    </lineage>
</organism>
<dbReference type="PANTHER" id="PTHR18968:SF86">
    <property type="entry name" value="ACETOLACTATE SYNTHASE LARGE SUBUNIT ILVX-RELATED"/>
    <property type="match status" value="1"/>
</dbReference>
<reference evidence="5" key="1">
    <citation type="submission" date="2021-01" db="EMBL/GenBank/DDBJ databases">
        <title>Genome sequence of strain Noviherbaspirillum sp. DKR-6.</title>
        <authorList>
            <person name="Chaudhary D.K."/>
        </authorList>
    </citation>
    <scope>NUCLEOTIDE SEQUENCE</scope>
    <source>
        <strain evidence="5">DKR-6</strain>
    </source>
</reference>
<dbReference type="GO" id="GO:0000287">
    <property type="term" value="F:magnesium ion binding"/>
    <property type="evidence" value="ECO:0007669"/>
    <property type="project" value="InterPro"/>
</dbReference>
<dbReference type="NCBIfam" id="NF005760">
    <property type="entry name" value="PRK07586.1"/>
    <property type="match status" value="1"/>
</dbReference>
<comment type="similarity">
    <text evidence="1">Belongs to the TPP enzyme family.</text>
</comment>
<evidence type="ECO:0000313" key="5">
    <source>
        <dbReference type="EMBL" id="MBK4738540.1"/>
    </source>
</evidence>
<dbReference type="CDD" id="cd07035">
    <property type="entry name" value="TPP_PYR_POX_like"/>
    <property type="match status" value="1"/>
</dbReference>
<dbReference type="GO" id="GO:0030976">
    <property type="term" value="F:thiamine pyrophosphate binding"/>
    <property type="evidence" value="ECO:0007669"/>
    <property type="project" value="InterPro"/>
</dbReference>
<keyword evidence="6" id="KW-1185">Reference proteome</keyword>
<dbReference type="Pfam" id="PF02776">
    <property type="entry name" value="TPP_enzyme_N"/>
    <property type="match status" value="1"/>
</dbReference>
<dbReference type="InterPro" id="IPR012001">
    <property type="entry name" value="Thiamin_PyroP_enz_TPP-bd_dom"/>
</dbReference>
<dbReference type="PANTHER" id="PTHR18968">
    <property type="entry name" value="THIAMINE PYROPHOSPHATE ENZYMES"/>
    <property type="match status" value="1"/>
</dbReference>
<dbReference type="InterPro" id="IPR045229">
    <property type="entry name" value="TPP_enz"/>
</dbReference>
<dbReference type="InterPro" id="IPR011766">
    <property type="entry name" value="TPP_enzyme_TPP-bd"/>
</dbReference>
<dbReference type="PROSITE" id="PS00187">
    <property type="entry name" value="TPP_ENZYMES"/>
    <property type="match status" value="1"/>
</dbReference>